<sequence length="826" mass="89208">MTIIRRLTLTLLALFLASPAIAADLVTDRPARGGLAIAANGVAAPVLYDPADHPVVVHAAQGLARDIATVTGITTAAAPFAGQTPATPPIILGTLGRNALIDRLVRTGKLDARRLTGAWESFVITIVRRPAPGVPVALVIAGSDRRGTAFGAYELSEAIGVSPWHWWADVPARRRAALYVAPGTHRFGPPSVRYRGIFLNDEDWGLHPWAARTFEPEHGGIGAKTYERLFDLMLRLKANTLWPAMHHVSAPFNRDPAHAKLADDYGIVMGSSHAEPMLRDNVGEWTDAADRFNYATNRAGVSRYWEDRVRSNGRYESLWTLGMRGIHDSGIVGADTPAGKIALLTQVFADQRAMLATHVDPAVARVPQMFVPYKEVLDLYRAGLKVPDDVTLVWPDDNFGYIRQFPDAAERRREGGSGVYYHLSYLGAPLSYLWLGTTPPALIRSEMGRAWDHGARTVWIANVGDVKPAEIGITAFLAMAWNVDAARAQTQRDFLHDWATRSFGAVAAPPIANLMDRWYRLNLERRPEHLHYGLPGQRPRPSPLAPAAIDARLAAFDALVADLDRIEPGVAPDARDAFFELVAYPVRAAAAANRRYFSAERYAAWADSRPLHARRAAADARAADALVTSLTRRFNDDIAGGKWRHIMAEEPADNQWPGYRLPPVALPAPGLADPAAPAAPPAPPAATLVVEAESATAKGWRFVPGLGRGTGAMLASGAVGTPIAWTLDTDRAGTLAIQLVPTFPGTARTDFRLTVTLDGTPRTIAVPRRAGDAAWSAGVLDNLVSVPLGPLAPGRHRLTIATPDEGLMLDRLTVTPSPARAAAPAH</sequence>
<dbReference type="EMBL" id="BAABBF010000001">
    <property type="protein sequence ID" value="GAA3693493.1"/>
    <property type="molecule type" value="Genomic_DNA"/>
</dbReference>
<keyword evidence="4" id="KW-1185">Reference proteome</keyword>
<evidence type="ECO:0000313" key="3">
    <source>
        <dbReference type="EMBL" id="GAA3693493.1"/>
    </source>
</evidence>
<organism evidence="3 4">
    <name type="scientific">Sphingomonas cynarae</name>
    <dbReference type="NCBI Taxonomy" id="930197"/>
    <lineage>
        <taxon>Bacteria</taxon>
        <taxon>Pseudomonadati</taxon>
        <taxon>Pseudomonadota</taxon>
        <taxon>Alphaproteobacteria</taxon>
        <taxon>Sphingomonadales</taxon>
        <taxon>Sphingomonadaceae</taxon>
        <taxon>Sphingomonas</taxon>
    </lineage>
</organism>
<protein>
    <submittedName>
        <fullName evidence="3">Glycosyl hydrolase 115 family protein</fullName>
    </submittedName>
</protein>
<dbReference type="GO" id="GO:0016787">
    <property type="term" value="F:hydrolase activity"/>
    <property type="evidence" value="ECO:0007669"/>
    <property type="project" value="UniProtKB-KW"/>
</dbReference>
<dbReference type="SUPFAM" id="SSF55545">
    <property type="entry name" value="beta-N-acetylhexosaminidase-like domain"/>
    <property type="match status" value="1"/>
</dbReference>
<dbReference type="Pfam" id="PF15979">
    <property type="entry name" value="Glyco_hydro_115"/>
    <property type="match status" value="1"/>
</dbReference>
<evidence type="ECO:0000256" key="1">
    <source>
        <dbReference type="ARBA" id="ARBA00022801"/>
    </source>
</evidence>
<proteinExistence type="predicted"/>
<dbReference type="InterPro" id="IPR029018">
    <property type="entry name" value="Hex-like_dom2"/>
</dbReference>
<dbReference type="Gene3D" id="3.20.20.520">
    <property type="entry name" value="Glycosyl hydrolase family 115"/>
    <property type="match status" value="1"/>
</dbReference>
<feature type="chain" id="PRO_5045557463" evidence="2">
    <location>
        <begin position="23"/>
        <end position="826"/>
    </location>
</feature>
<dbReference type="RefSeq" id="WP_344691142.1">
    <property type="nucleotide sequence ID" value="NZ_BAABBF010000001.1"/>
</dbReference>
<name>A0ABP7CMX4_9SPHN</name>
<evidence type="ECO:0000313" key="4">
    <source>
        <dbReference type="Proteomes" id="UP001500523"/>
    </source>
</evidence>
<dbReference type="Gene3D" id="3.30.379.10">
    <property type="entry name" value="Chitobiase/beta-hexosaminidase domain 2-like"/>
    <property type="match status" value="1"/>
</dbReference>
<feature type="signal peptide" evidence="2">
    <location>
        <begin position="1"/>
        <end position="22"/>
    </location>
</feature>
<dbReference type="InterPro" id="IPR031924">
    <property type="entry name" value="GH115"/>
</dbReference>
<dbReference type="PANTHER" id="PTHR37842">
    <property type="match status" value="1"/>
</dbReference>
<evidence type="ECO:0000256" key="2">
    <source>
        <dbReference type="SAM" id="SignalP"/>
    </source>
</evidence>
<dbReference type="PANTHER" id="PTHR37842:SF2">
    <property type="entry name" value="GYLCOSYL HYDROLASE 115 C-TERMINAL DOMAIN-CONTAINING PROTEIN"/>
    <property type="match status" value="1"/>
</dbReference>
<accession>A0ABP7CMX4</accession>
<gene>
    <name evidence="3" type="ORF">GCM10022268_00540</name>
</gene>
<keyword evidence="2" id="KW-0732">Signal</keyword>
<dbReference type="Gene3D" id="2.60.120.1620">
    <property type="match status" value="1"/>
</dbReference>
<dbReference type="InterPro" id="IPR042301">
    <property type="entry name" value="GH115_sf"/>
</dbReference>
<dbReference type="Proteomes" id="UP001500523">
    <property type="component" value="Unassembled WGS sequence"/>
</dbReference>
<reference evidence="4" key="1">
    <citation type="journal article" date="2019" name="Int. J. Syst. Evol. Microbiol.">
        <title>The Global Catalogue of Microorganisms (GCM) 10K type strain sequencing project: providing services to taxonomists for standard genome sequencing and annotation.</title>
        <authorList>
            <consortium name="The Broad Institute Genomics Platform"/>
            <consortium name="The Broad Institute Genome Sequencing Center for Infectious Disease"/>
            <person name="Wu L."/>
            <person name="Ma J."/>
        </authorList>
    </citation>
    <scope>NUCLEOTIDE SEQUENCE [LARGE SCALE GENOMIC DNA]</scope>
    <source>
        <strain evidence="4">JCM 17498</strain>
    </source>
</reference>
<keyword evidence="1 3" id="KW-0378">Hydrolase</keyword>
<comment type="caution">
    <text evidence="3">The sequence shown here is derived from an EMBL/GenBank/DDBJ whole genome shotgun (WGS) entry which is preliminary data.</text>
</comment>
<dbReference type="Gene3D" id="1.20.58.2150">
    <property type="match status" value="1"/>
</dbReference>